<dbReference type="Proteomes" id="UP000886998">
    <property type="component" value="Unassembled WGS sequence"/>
</dbReference>
<keyword evidence="4" id="KW-1185">Reference proteome</keyword>
<gene>
    <name evidence="3" type="primary">RGS7</name>
    <name evidence="3" type="ORF">TNIN_489661</name>
</gene>
<keyword evidence="1" id="KW-0734">Signal transduction inhibitor</keyword>
<dbReference type="Gene3D" id="1.10.1240.60">
    <property type="match status" value="1"/>
</dbReference>
<dbReference type="GO" id="GO:0043005">
    <property type="term" value="C:neuron projection"/>
    <property type="evidence" value="ECO:0007669"/>
    <property type="project" value="TreeGrafter"/>
</dbReference>
<reference evidence="3" key="1">
    <citation type="submission" date="2020-08" db="EMBL/GenBank/DDBJ databases">
        <title>Multicomponent nature underlies the extraordinary mechanical properties of spider dragline silk.</title>
        <authorList>
            <person name="Kono N."/>
            <person name="Nakamura H."/>
            <person name="Mori M."/>
            <person name="Yoshida Y."/>
            <person name="Ohtoshi R."/>
            <person name="Malay A.D."/>
            <person name="Moran D.A.P."/>
            <person name="Tomita M."/>
            <person name="Numata K."/>
            <person name="Arakawa K."/>
        </authorList>
    </citation>
    <scope>NUCLEOTIDE SEQUENCE</scope>
</reference>
<proteinExistence type="predicted"/>
<dbReference type="InterPro" id="IPR040759">
    <property type="entry name" value="RGS_DHEX"/>
</dbReference>
<dbReference type="GO" id="GO:0005737">
    <property type="term" value="C:cytoplasm"/>
    <property type="evidence" value="ECO:0007669"/>
    <property type="project" value="TreeGrafter"/>
</dbReference>
<dbReference type="Pfam" id="PF18148">
    <property type="entry name" value="RGS_DHEX"/>
    <property type="match status" value="1"/>
</dbReference>
<dbReference type="GO" id="GO:0005096">
    <property type="term" value="F:GTPase activator activity"/>
    <property type="evidence" value="ECO:0007669"/>
    <property type="project" value="TreeGrafter"/>
</dbReference>
<dbReference type="InterPro" id="IPR047016">
    <property type="entry name" value="RGS6/7/9/11"/>
</dbReference>
<evidence type="ECO:0000313" key="3">
    <source>
        <dbReference type="EMBL" id="GFY73827.1"/>
    </source>
</evidence>
<evidence type="ECO:0000259" key="2">
    <source>
        <dbReference type="Pfam" id="PF18148"/>
    </source>
</evidence>
<dbReference type="GO" id="GO:0008277">
    <property type="term" value="P:regulation of G protein-coupled receptor signaling pathway"/>
    <property type="evidence" value="ECO:0007669"/>
    <property type="project" value="InterPro"/>
</dbReference>
<sequence>MQNKTRLELVDYEAENLARLQKMFSRKWEFIFMQAEAQAKVDKKRDKFERKVLDSQERAFWDVHRPVPGCVNTTEIDLKKAFKVNLLPKYTKSKSGTTVLNEAETQSQKDAYKQQKKKHIERNLASYTKEVPANIPITLLHEYVASYLVANRIAKANKLFAIGEELILPTTQDICHALLGEVVVEKIEHVPLSADTVTLRIEEIAKNIEAQLFERINA</sequence>
<dbReference type="GO" id="GO:0009968">
    <property type="term" value="P:negative regulation of signal transduction"/>
    <property type="evidence" value="ECO:0007669"/>
    <property type="project" value="UniProtKB-KW"/>
</dbReference>
<accession>A0A8X6YKV0</accession>
<protein>
    <submittedName>
        <fullName evidence="3">Regulator of G-protein signaling 7</fullName>
    </submittedName>
</protein>
<feature type="domain" description="Regulator of G-protein signalling DHEX" evidence="2">
    <location>
        <begin position="1"/>
        <end position="77"/>
    </location>
</feature>
<dbReference type="InterPro" id="IPR047017">
    <property type="entry name" value="RGS6/7/9/11_DHEX_sf"/>
</dbReference>
<dbReference type="PANTHER" id="PTHR45746">
    <property type="entry name" value="LP21163P"/>
    <property type="match status" value="1"/>
</dbReference>
<dbReference type="AlphaFoldDB" id="A0A8X6YKV0"/>
<comment type="caution">
    <text evidence="3">The sequence shown here is derived from an EMBL/GenBank/DDBJ whole genome shotgun (WGS) entry which is preliminary data.</text>
</comment>
<dbReference type="PANTHER" id="PTHR45746:SF6">
    <property type="entry name" value="LP21163P"/>
    <property type="match status" value="1"/>
</dbReference>
<evidence type="ECO:0000256" key="1">
    <source>
        <dbReference type="ARBA" id="ARBA00022700"/>
    </source>
</evidence>
<dbReference type="EMBL" id="BMAV01020389">
    <property type="protein sequence ID" value="GFY73827.1"/>
    <property type="molecule type" value="Genomic_DNA"/>
</dbReference>
<name>A0A8X6YKV0_9ARAC</name>
<organism evidence="3 4">
    <name type="scientific">Trichonephila inaurata madagascariensis</name>
    <dbReference type="NCBI Taxonomy" id="2747483"/>
    <lineage>
        <taxon>Eukaryota</taxon>
        <taxon>Metazoa</taxon>
        <taxon>Ecdysozoa</taxon>
        <taxon>Arthropoda</taxon>
        <taxon>Chelicerata</taxon>
        <taxon>Arachnida</taxon>
        <taxon>Araneae</taxon>
        <taxon>Araneomorphae</taxon>
        <taxon>Entelegynae</taxon>
        <taxon>Araneoidea</taxon>
        <taxon>Nephilidae</taxon>
        <taxon>Trichonephila</taxon>
        <taxon>Trichonephila inaurata</taxon>
    </lineage>
</organism>
<dbReference type="OrthoDB" id="196547at2759"/>
<dbReference type="FunFam" id="1.10.1240.60:FF:000001">
    <property type="entry name" value="Regulator of G-protein signaling 6"/>
    <property type="match status" value="1"/>
</dbReference>
<evidence type="ECO:0000313" key="4">
    <source>
        <dbReference type="Proteomes" id="UP000886998"/>
    </source>
</evidence>